<evidence type="ECO:0000313" key="1">
    <source>
        <dbReference type="EMBL" id="QIJ98495.1"/>
    </source>
</evidence>
<gene>
    <name evidence="1" type="primary">infA</name>
</gene>
<accession>A0A6G7S9X4</accession>
<keyword evidence="1" id="KW-0934">Plastid</keyword>
<dbReference type="GeneID" id="54096894"/>
<organism evidence="1">
    <name type="scientific">Pittosporum kerrii</name>
    <dbReference type="NCBI Taxonomy" id="2575400"/>
    <lineage>
        <taxon>Eukaryota</taxon>
        <taxon>Viridiplantae</taxon>
        <taxon>Streptophyta</taxon>
        <taxon>Embryophyta</taxon>
        <taxon>Tracheophyta</taxon>
        <taxon>Spermatophyta</taxon>
        <taxon>Magnoliopsida</taxon>
        <taxon>eudicotyledons</taxon>
        <taxon>Gunneridae</taxon>
        <taxon>Pentapetalae</taxon>
        <taxon>asterids</taxon>
        <taxon>campanulids</taxon>
        <taxon>Apiales</taxon>
        <taxon>Pittosporaceae</taxon>
        <taxon>Pittosporum</taxon>
    </lineage>
</organism>
<dbReference type="AlphaFoldDB" id="A0A6G7S9X4"/>
<reference evidence="1" key="1">
    <citation type="journal article" date="2019" name="Mitochondrial DNA Part B Resour">
        <title>The complete chloroplast genome sequence of Pittosporum kerrii: the first Pittosporaceae plastome.</title>
        <authorList>
            <person name="Wang Y."/>
            <person name="Zhao C."/>
            <person name="Li Y."/>
        </authorList>
    </citation>
    <scope>NUCLEOTIDE SEQUENCE</scope>
</reference>
<dbReference type="RefSeq" id="YP_009751073.1">
    <property type="nucleotide sequence ID" value="NC_046847.1"/>
</dbReference>
<keyword evidence="1" id="KW-0648">Protein biosynthesis</keyword>
<keyword evidence="1" id="KW-0396">Initiation factor</keyword>
<protein>
    <submittedName>
        <fullName evidence="1">Translation initiation factor 1</fullName>
    </submittedName>
</protein>
<geneLocation type="chloroplast" evidence="1"/>
<dbReference type="GO" id="GO:0003743">
    <property type="term" value="F:translation initiation factor activity"/>
    <property type="evidence" value="ECO:0007669"/>
    <property type="project" value="UniProtKB-KW"/>
</dbReference>
<proteinExistence type="predicted"/>
<keyword evidence="1" id="KW-0150">Chloroplast</keyword>
<name>A0A6G7S9X4_9APIA</name>
<sequence>MLNLSLIDQCAIFRILITNGIRRISGLIRRSFQLARIPLFSDPVPPPPRTPVRFRHATLFSYWENPSTLFRIQETTLRDLFSFWKIQERNNQPIDIGRPNGFFQCIISGSNGIHRYRKKPYQIEIFSFDHISIVNTIYKDRYYKEYYTLDREISIAC</sequence>
<dbReference type="EMBL" id="MN539266">
    <property type="protein sequence ID" value="QIJ98495.1"/>
    <property type="molecule type" value="Genomic_DNA"/>
</dbReference>